<name>A0A8C0GP40_CHEAB</name>
<dbReference type="AlphaFoldDB" id="A0A8C0GP40"/>
<dbReference type="InterPro" id="IPR050169">
    <property type="entry name" value="Krueppel_C2H2_ZnF"/>
</dbReference>
<dbReference type="SUPFAM" id="SSF109640">
    <property type="entry name" value="KRAB domain (Kruppel-associated box)"/>
    <property type="match status" value="1"/>
</dbReference>
<reference evidence="2" key="1">
    <citation type="submission" date="2025-08" db="UniProtKB">
        <authorList>
            <consortium name="Ensembl"/>
        </authorList>
    </citation>
    <scope>IDENTIFICATION</scope>
</reference>
<proteinExistence type="predicted"/>
<organism evidence="2 3">
    <name type="scientific">Chelonoidis abingdonii</name>
    <name type="common">Abingdon island giant tortoise</name>
    <name type="synonym">Testudo abingdonii</name>
    <dbReference type="NCBI Taxonomy" id="106734"/>
    <lineage>
        <taxon>Eukaryota</taxon>
        <taxon>Metazoa</taxon>
        <taxon>Chordata</taxon>
        <taxon>Craniata</taxon>
        <taxon>Vertebrata</taxon>
        <taxon>Euteleostomi</taxon>
        <taxon>Archelosauria</taxon>
        <taxon>Testudinata</taxon>
        <taxon>Testudines</taxon>
        <taxon>Cryptodira</taxon>
        <taxon>Durocryptodira</taxon>
        <taxon>Testudinoidea</taxon>
        <taxon>Testudinidae</taxon>
        <taxon>Chelonoidis</taxon>
    </lineage>
</organism>
<dbReference type="PANTHER" id="PTHR23232:SF142">
    <property type="entry name" value="GASTRULA ZINC FINGER PROTEIN XLCGF57.1-LIKE-RELATED"/>
    <property type="match status" value="1"/>
</dbReference>
<keyword evidence="3" id="KW-1185">Reference proteome</keyword>
<dbReference type="InterPro" id="IPR036051">
    <property type="entry name" value="KRAB_dom_sf"/>
</dbReference>
<dbReference type="GO" id="GO:0006355">
    <property type="term" value="P:regulation of DNA-templated transcription"/>
    <property type="evidence" value="ECO:0007669"/>
    <property type="project" value="InterPro"/>
</dbReference>
<dbReference type="GeneTree" id="ENSGT01150000286944"/>
<evidence type="ECO:0000259" key="1">
    <source>
        <dbReference type="PROSITE" id="PS50805"/>
    </source>
</evidence>
<dbReference type="InterPro" id="IPR001909">
    <property type="entry name" value="KRAB"/>
</dbReference>
<dbReference type="PANTHER" id="PTHR23232">
    <property type="entry name" value="KRAB DOMAIN C2H2 ZINC FINGER"/>
    <property type="match status" value="1"/>
</dbReference>
<dbReference type="SMART" id="SM00349">
    <property type="entry name" value="KRAB"/>
    <property type="match status" value="1"/>
</dbReference>
<dbReference type="Ensembl" id="ENSCABT00000011134.1">
    <property type="protein sequence ID" value="ENSCABP00000010164.1"/>
    <property type="gene ID" value="ENSCABG00000007619.1"/>
</dbReference>
<reference evidence="2" key="2">
    <citation type="submission" date="2025-09" db="UniProtKB">
        <authorList>
            <consortium name="Ensembl"/>
        </authorList>
    </citation>
    <scope>IDENTIFICATION</scope>
</reference>
<dbReference type="Pfam" id="PF01352">
    <property type="entry name" value="KRAB"/>
    <property type="match status" value="1"/>
</dbReference>
<dbReference type="PROSITE" id="PS50805">
    <property type="entry name" value="KRAB"/>
    <property type="match status" value="1"/>
</dbReference>
<dbReference type="Proteomes" id="UP000694404">
    <property type="component" value="Unplaced"/>
</dbReference>
<evidence type="ECO:0000313" key="3">
    <source>
        <dbReference type="Proteomes" id="UP000694404"/>
    </source>
</evidence>
<feature type="domain" description="KRAB" evidence="1">
    <location>
        <begin position="45"/>
        <end position="117"/>
    </location>
</feature>
<evidence type="ECO:0000313" key="2">
    <source>
        <dbReference type="Ensembl" id="ENSCABP00000010164.1"/>
    </source>
</evidence>
<dbReference type="Gene3D" id="6.10.140.140">
    <property type="match status" value="1"/>
</dbReference>
<dbReference type="CDD" id="cd07765">
    <property type="entry name" value="KRAB_A-box"/>
    <property type="match status" value="1"/>
</dbReference>
<protein>
    <recommendedName>
        <fullName evidence="1">KRAB domain-containing protein</fullName>
    </recommendedName>
</protein>
<sequence length="135" mass="14715">LPPPCSQGSMLATFLFPYPSSHVTIGIVAGAAGNDWGLLVFQMPVSFEDVAVYFTQGQGALLDPTQRRALYRDVMVETYETMTSLGKGFLSPQILEAVGSVCLNLDMFFPCQLDQRAGRIASNCLLCIFLCLVKI</sequence>
<accession>A0A8C0GP40</accession>